<organism evidence="2 3">
    <name type="scientific">Aphanomyces euteiches</name>
    <dbReference type="NCBI Taxonomy" id="100861"/>
    <lineage>
        <taxon>Eukaryota</taxon>
        <taxon>Sar</taxon>
        <taxon>Stramenopiles</taxon>
        <taxon>Oomycota</taxon>
        <taxon>Saprolegniomycetes</taxon>
        <taxon>Saprolegniales</taxon>
        <taxon>Verrucalvaceae</taxon>
        <taxon>Aphanomyces</taxon>
    </lineage>
</organism>
<evidence type="ECO:0000256" key="1">
    <source>
        <dbReference type="SAM" id="MobiDB-lite"/>
    </source>
</evidence>
<comment type="caution">
    <text evidence="2">The sequence shown here is derived from an EMBL/GenBank/DDBJ whole genome shotgun (WGS) entry which is preliminary data.</text>
</comment>
<feature type="compositionally biased region" description="Low complexity" evidence="1">
    <location>
        <begin position="183"/>
        <end position="193"/>
    </location>
</feature>
<dbReference type="EMBL" id="VJMJ01000053">
    <property type="protein sequence ID" value="KAF0740272.1"/>
    <property type="molecule type" value="Genomic_DNA"/>
</dbReference>
<keyword evidence="3" id="KW-1185">Reference proteome</keyword>
<reference evidence="2 3" key="1">
    <citation type="submission" date="2019-07" db="EMBL/GenBank/DDBJ databases">
        <title>Genomics analysis of Aphanomyces spp. identifies a new class of oomycete effector associated with host adaptation.</title>
        <authorList>
            <person name="Gaulin E."/>
        </authorList>
    </citation>
    <scope>NUCLEOTIDE SEQUENCE [LARGE SCALE GENOMIC DNA]</scope>
    <source>
        <strain evidence="2 3">ATCC 201684</strain>
    </source>
</reference>
<evidence type="ECO:0000313" key="3">
    <source>
        <dbReference type="Proteomes" id="UP000481153"/>
    </source>
</evidence>
<feature type="compositionally biased region" description="Low complexity" evidence="1">
    <location>
        <begin position="10"/>
        <end position="34"/>
    </location>
</feature>
<evidence type="ECO:0000313" key="2">
    <source>
        <dbReference type="EMBL" id="KAF0740272.1"/>
    </source>
</evidence>
<dbReference type="VEuPathDB" id="FungiDB:AeMF1_003905"/>
<sequence>MQLASSTPMKTSTPLSLSLVSTPVKPSTSTPKSPIAFSFESPTPSASAPRPALNMSPFAKPRTSSETMEKVSTRDILKRLKLPQMTTAITKEGLLLKTKFKALTQAIGTWELPGRASPSATTVQVEVVKDDSKRHFCVAKWLGAHEIGHYELYGPCSLEEAHDAFAKTIRLRAISSQTNPVNAESSSSTTSSEKTAEESKRLAHGIFIIAGDGNLLVSPSRGASHCLKSTS</sequence>
<dbReference type="Proteomes" id="UP000481153">
    <property type="component" value="Unassembled WGS sequence"/>
</dbReference>
<feature type="region of interest" description="Disordered" evidence="1">
    <location>
        <begin position="177"/>
        <end position="196"/>
    </location>
</feature>
<gene>
    <name evidence="2" type="ORF">Ae201684_004273</name>
</gene>
<accession>A0A6G0XIU6</accession>
<proteinExistence type="predicted"/>
<feature type="compositionally biased region" description="Low complexity" evidence="1">
    <location>
        <begin position="41"/>
        <end position="52"/>
    </location>
</feature>
<name>A0A6G0XIU6_9STRA</name>
<dbReference type="AlphaFoldDB" id="A0A6G0XIU6"/>
<feature type="region of interest" description="Disordered" evidence="1">
    <location>
        <begin position="1"/>
        <end position="71"/>
    </location>
</feature>
<protein>
    <submittedName>
        <fullName evidence="2">Uncharacterized protein</fullName>
    </submittedName>
</protein>